<proteinExistence type="predicted"/>
<organism evidence="2 3">
    <name type="scientific">Edaphochlamys debaryana</name>
    <dbReference type="NCBI Taxonomy" id="47281"/>
    <lineage>
        <taxon>Eukaryota</taxon>
        <taxon>Viridiplantae</taxon>
        <taxon>Chlorophyta</taxon>
        <taxon>core chlorophytes</taxon>
        <taxon>Chlorophyceae</taxon>
        <taxon>CS clade</taxon>
        <taxon>Chlamydomonadales</taxon>
        <taxon>Chlamydomonadales incertae sedis</taxon>
        <taxon>Edaphochlamys</taxon>
    </lineage>
</organism>
<dbReference type="InterPro" id="IPR051702">
    <property type="entry name" value="SH3_domain_YSC84-like"/>
</dbReference>
<dbReference type="InterPro" id="IPR007461">
    <property type="entry name" value="Ysc84_actin-binding"/>
</dbReference>
<evidence type="ECO:0000313" key="3">
    <source>
        <dbReference type="Proteomes" id="UP000612055"/>
    </source>
</evidence>
<accession>A0A835XYW2</accession>
<name>A0A835XYW2_9CHLO</name>
<dbReference type="OrthoDB" id="524060at2759"/>
<protein>
    <recommendedName>
        <fullName evidence="1">Ysc84 actin-binding domain-containing protein</fullName>
    </recommendedName>
</protein>
<dbReference type="EMBL" id="JAEHOE010000052">
    <property type="protein sequence ID" value="KAG2491558.1"/>
    <property type="molecule type" value="Genomic_DNA"/>
</dbReference>
<dbReference type="PANTHER" id="PTHR15629:SF2">
    <property type="entry name" value="SH3 DOMAIN-CONTAINING YSC84-LIKE PROTEIN 1"/>
    <property type="match status" value="1"/>
</dbReference>
<comment type="caution">
    <text evidence="2">The sequence shown here is derived from an EMBL/GenBank/DDBJ whole genome shotgun (WGS) entry which is preliminary data.</text>
</comment>
<evidence type="ECO:0000259" key="1">
    <source>
        <dbReference type="Pfam" id="PF04366"/>
    </source>
</evidence>
<dbReference type="AlphaFoldDB" id="A0A835XYW2"/>
<reference evidence="2" key="1">
    <citation type="journal article" date="2020" name="bioRxiv">
        <title>Comparative genomics of Chlamydomonas.</title>
        <authorList>
            <person name="Craig R.J."/>
            <person name="Hasan A.R."/>
            <person name="Ness R.W."/>
            <person name="Keightley P.D."/>
        </authorList>
    </citation>
    <scope>NUCLEOTIDE SEQUENCE</scope>
    <source>
        <strain evidence="2">CCAP 11/70</strain>
    </source>
</reference>
<sequence>MVNARECITESTKVLTSLQQSVHQEAFGFPKDGLKGVKGLLLLNSKKGALGLGYETGNGIAINVGYNDDGSMYTSGPVPLKLSKLTVGVQLGFSNIYTLVAAHHYNQMEKLLSSGRDFIMGKDINIMMYDYQHASKAAIQHAAGRGNDDILVPGDPVKVVSVSDSLMFVDFSLYGGSLGVDTELLAEMYSKDTTAMDVLSGRTTTPEPLKGYMDDLLTQLTRLASL</sequence>
<dbReference type="GO" id="GO:0035091">
    <property type="term" value="F:phosphatidylinositol binding"/>
    <property type="evidence" value="ECO:0007669"/>
    <property type="project" value="TreeGrafter"/>
</dbReference>
<keyword evidence="3" id="KW-1185">Reference proteome</keyword>
<evidence type="ECO:0000313" key="2">
    <source>
        <dbReference type="EMBL" id="KAG2491558.1"/>
    </source>
</evidence>
<gene>
    <name evidence="2" type="ORF">HYH03_010127</name>
</gene>
<dbReference type="Pfam" id="PF04366">
    <property type="entry name" value="Ysc84"/>
    <property type="match status" value="1"/>
</dbReference>
<dbReference type="Proteomes" id="UP000612055">
    <property type="component" value="Unassembled WGS sequence"/>
</dbReference>
<feature type="domain" description="Ysc84 actin-binding" evidence="1">
    <location>
        <begin position="84"/>
        <end position="211"/>
    </location>
</feature>
<dbReference type="PANTHER" id="PTHR15629">
    <property type="entry name" value="SH3YL1 PROTEIN"/>
    <property type="match status" value="1"/>
</dbReference>